<sequence length="358" mass="42280">MKKHSFQYKYFYFHLKCKSYSTNKMIVLMIFAMTRTTDSGTHSLWFFRVTSSENTHLPDHIDVTMLDDIPFTYFDSRMPQPLLQVDWIKKSMGQEFWDQQMWYILKNHNRFKWNLNLILKHFNHSGLHIYQSVGGCEADHYGNRKSFLYHGYDGKDFISFDVNTLSWTAAVPGAIFYKRKQEADSQNQEVERHYYRNICYNWLEKLIEQGSKIIEQKAVPKVMVFHRKSLNPVRTDIICHVTGFYPPDIEVNWVRDGESQVQEGVWSGEVLPNGDRTYQQRKMLTVTAEDEIKNSYSCQVHHASLNGTLNVKWDCPTQSRHHLIACVMVGFVVVGVFIWWIFFRRRQCQRSPQDEAAG</sequence>
<evidence type="ECO:0000313" key="7">
    <source>
        <dbReference type="Proteomes" id="UP000694620"/>
    </source>
</evidence>
<dbReference type="InterPro" id="IPR050208">
    <property type="entry name" value="MHC_class-I_related"/>
</dbReference>
<accession>A0A8C4SLK1</accession>
<feature type="transmembrane region" description="Helical" evidence="4">
    <location>
        <begin position="322"/>
        <end position="343"/>
    </location>
</feature>
<dbReference type="GO" id="GO:0005615">
    <property type="term" value="C:extracellular space"/>
    <property type="evidence" value="ECO:0007669"/>
    <property type="project" value="TreeGrafter"/>
</dbReference>
<dbReference type="GO" id="GO:0009897">
    <property type="term" value="C:external side of plasma membrane"/>
    <property type="evidence" value="ECO:0007669"/>
    <property type="project" value="TreeGrafter"/>
</dbReference>
<dbReference type="InterPro" id="IPR037055">
    <property type="entry name" value="MHC_I-like_Ag-recog_sf"/>
</dbReference>
<organism evidence="6 7">
    <name type="scientific">Erpetoichthys calabaricus</name>
    <name type="common">Rope fish</name>
    <name type="synonym">Calamoichthys calabaricus</name>
    <dbReference type="NCBI Taxonomy" id="27687"/>
    <lineage>
        <taxon>Eukaryota</taxon>
        <taxon>Metazoa</taxon>
        <taxon>Chordata</taxon>
        <taxon>Craniata</taxon>
        <taxon>Vertebrata</taxon>
        <taxon>Euteleostomi</taxon>
        <taxon>Actinopterygii</taxon>
        <taxon>Polypteriformes</taxon>
        <taxon>Polypteridae</taxon>
        <taxon>Erpetoichthys</taxon>
    </lineage>
</organism>
<dbReference type="PRINTS" id="PR01638">
    <property type="entry name" value="MHCCLASSI"/>
</dbReference>
<dbReference type="Proteomes" id="UP000694620">
    <property type="component" value="Chromosome 6"/>
</dbReference>
<evidence type="ECO:0000256" key="2">
    <source>
        <dbReference type="ARBA" id="ARBA00023319"/>
    </source>
</evidence>
<reference evidence="6" key="1">
    <citation type="submission" date="2021-06" db="EMBL/GenBank/DDBJ databases">
        <authorList>
            <consortium name="Wellcome Sanger Institute Data Sharing"/>
        </authorList>
    </citation>
    <scope>NUCLEOTIDE SEQUENCE [LARGE SCALE GENOMIC DNA]</scope>
</reference>
<dbReference type="PANTHER" id="PTHR16675">
    <property type="entry name" value="MHC CLASS I-RELATED"/>
    <property type="match status" value="1"/>
</dbReference>
<proteinExistence type="inferred from homology"/>
<feature type="domain" description="Ig-like" evidence="5">
    <location>
        <begin position="220"/>
        <end position="310"/>
    </location>
</feature>
<dbReference type="Gene3D" id="3.30.500.10">
    <property type="entry name" value="MHC class I-like antigen recognition-like"/>
    <property type="match status" value="1"/>
</dbReference>
<dbReference type="InterPro" id="IPR011161">
    <property type="entry name" value="MHC_I-like_Ag-recog"/>
</dbReference>
<dbReference type="SUPFAM" id="SSF54452">
    <property type="entry name" value="MHC antigen-recognition domain"/>
    <property type="match status" value="1"/>
</dbReference>
<evidence type="ECO:0000259" key="5">
    <source>
        <dbReference type="PROSITE" id="PS50835"/>
    </source>
</evidence>
<keyword evidence="1" id="KW-0325">Glycoprotein</keyword>
<dbReference type="InterPro" id="IPR007110">
    <property type="entry name" value="Ig-like_dom"/>
</dbReference>
<dbReference type="AlphaFoldDB" id="A0A8C4SLK1"/>
<dbReference type="Pfam" id="PF00129">
    <property type="entry name" value="MHC_I"/>
    <property type="match status" value="1"/>
</dbReference>
<dbReference type="Pfam" id="PF07654">
    <property type="entry name" value="C1-set"/>
    <property type="match status" value="1"/>
</dbReference>
<dbReference type="GeneTree" id="ENSGT01120000271825"/>
<dbReference type="GO" id="GO:0006955">
    <property type="term" value="P:immune response"/>
    <property type="evidence" value="ECO:0007669"/>
    <property type="project" value="TreeGrafter"/>
</dbReference>
<dbReference type="SMART" id="SM00407">
    <property type="entry name" value="IGc1"/>
    <property type="match status" value="1"/>
</dbReference>
<dbReference type="InterPro" id="IPR011162">
    <property type="entry name" value="MHC_I/II-like_Ag-recog"/>
</dbReference>
<dbReference type="Ensembl" id="ENSECRT00000018422.1">
    <property type="protein sequence ID" value="ENSECRP00000018058.1"/>
    <property type="gene ID" value="ENSECRG00000012077.1"/>
</dbReference>
<name>A0A8C4SLK1_ERPCA</name>
<keyword evidence="4" id="KW-0472">Membrane</keyword>
<dbReference type="PROSITE" id="PS50835">
    <property type="entry name" value="IG_LIKE"/>
    <property type="match status" value="1"/>
</dbReference>
<dbReference type="SUPFAM" id="SSF48726">
    <property type="entry name" value="Immunoglobulin"/>
    <property type="match status" value="1"/>
</dbReference>
<protein>
    <submittedName>
        <fullName evidence="6">Major histocompatibility complex class I-related gene protein-like</fullName>
    </submittedName>
</protein>
<evidence type="ECO:0000256" key="3">
    <source>
        <dbReference type="RuleBase" id="RU004439"/>
    </source>
</evidence>
<keyword evidence="7" id="KW-1185">Reference proteome</keyword>
<dbReference type="PROSITE" id="PS00290">
    <property type="entry name" value="IG_MHC"/>
    <property type="match status" value="1"/>
</dbReference>
<gene>
    <name evidence="6" type="primary">LOC114653772</name>
</gene>
<dbReference type="InterPro" id="IPR001039">
    <property type="entry name" value="MHC_I_a_a1/a2"/>
</dbReference>
<keyword evidence="4" id="KW-1133">Transmembrane helix</keyword>
<evidence type="ECO:0000256" key="1">
    <source>
        <dbReference type="ARBA" id="ARBA00023180"/>
    </source>
</evidence>
<dbReference type="InterPro" id="IPR003006">
    <property type="entry name" value="Ig/MHC_CS"/>
</dbReference>
<comment type="similarity">
    <text evidence="3">Belongs to the MHC class I family.</text>
</comment>
<keyword evidence="4" id="KW-0812">Transmembrane</keyword>
<dbReference type="Gene3D" id="2.60.40.10">
    <property type="entry name" value="Immunoglobulins"/>
    <property type="match status" value="1"/>
</dbReference>
<evidence type="ECO:0000256" key="4">
    <source>
        <dbReference type="SAM" id="Phobius"/>
    </source>
</evidence>
<reference evidence="6" key="3">
    <citation type="submission" date="2025-09" db="UniProtKB">
        <authorList>
            <consortium name="Ensembl"/>
        </authorList>
    </citation>
    <scope>IDENTIFICATION</scope>
</reference>
<evidence type="ECO:0000313" key="6">
    <source>
        <dbReference type="Ensembl" id="ENSECRP00000018058.1"/>
    </source>
</evidence>
<dbReference type="InterPro" id="IPR013783">
    <property type="entry name" value="Ig-like_fold"/>
</dbReference>
<dbReference type="PANTHER" id="PTHR16675:SF235">
    <property type="entry name" value="SHKT DOMAIN-CONTAINING PROTEIN"/>
    <property type="match status" value="1"/>
</dbReference>
<dbReference type="InterPro" id="IPR036179">
    <property type="entry name" value="Ig-like_dom_sf"/>
</dbReference>
<keyword evidence="2" id="KW-0393">Immunoglobulin domain</keyword>
<reference evidence="6" key="2">
    <citation type="submission" date="2025-08" db="UniProtKB">
        <authorList>
            <consortium name="Ensembl"/>
        </authorList>
    </citation>
    <scope>IDENTIFICATION</scope>
</reference>
<dbReference type="InterPro" id="IPR003597">
    <property type="entry name" value="Ig_C1-set"/>
</dbReference>